<dbReference type="AlphaFoldDB" id="V2XGF3"/>
<dbReference type="HOGENOM" id="CLU_1547999_0_0_1"/>
<reference evidence="1 2" key="1">
    <citation type="journal article" date="2014" name="BMC Genomics">
        <title>Genome and secretome analysis of the hemibiotrophic fungal pathogen, Moniliophthora roreri, which causes frosty pod rot disease of cacao: mechanisms of the biotrophic and necrotrophic phases.</title>
        <authorList>
            <person name="Meinhardt L.W."/>
            <person name="Costa G.G.L."/>
            <person name="Thomazella D.P.T."/>
            <person name="Teixeira P.J.P.L."/>
            <person name="Carazzolle M.F."/>
            <person name="Schuster S.C."/>
            <person name="Carlson J.E."/>
            <person name="Guiltinan M.J."/>
            <person name="Mieczkowski P."/>
            <person name="Farmer A."/>
            <person name="Ramaraj T."/>
            <person name="Crozier J."/>
            <person name="Davis R.E."/>
            <person name="Shao J."/>
            <person name="Melnick R.L."/>
            <person name="Pereira G.A.G."/>
            <person name="Bailey B.A."/>
        </authorList>
    </citation>
    <scope>NUCLEOTIDE SEQUENCE [LARGE SCALE GENOMIC DNA]</scope>
    <source>
        <strain evidence="1 2">MCA 2997</strain>
    </source>
</reference>
<gene>
    <name evidence="1" type="ORF">Moror_1121</name>
</gene>
<name>V2XGF3_MONRO</name>
<keyword evidence="2" id="KW-1185">Reference proteome</keyword>
<dbReference type="EMBL" id="AWSO01000246">
    <property type="protein sequence ID" value="ESK92807.1"/>
    <property type="molecule type" value="Genomic_DNA"/>
</dbReference>
<dbReference type="KEGG" id="mrr:Moror_1121"/>
<accession>V2XGF3</accession>
<evidence type="ECO:0000313" key="2">
    <source>
        <dbReference type="Proteomes" id="UP000017559"/>
    </source>
</evidence>
<proteinExistence type="predicted"/>
<evidence type="ECO:0000313" key="1">
    <source>
        <dbReference type="EMBL" id="ESK92807.1"/>
    </source>
</evidence>
<protein>
    <submittedName>
        <fullName evidence="1">Uncharacterized protein</fullName>
    </submittedName>
</protein>
<dbReference type="OrthoDB" id="3164356at2759"/>
<organism evidence="1 2">
    <name type="scientific">Moniliophthora roreri (strain MCA 2997)</name>
    <name type="common">Cocoa frosty pod rot fungus</name>
    <name type="synonym">Crinipellis roreri</name>
    <dbReference type="NCBI Taxonomy" id="1381753"/>
    <lineage>
        <taxon>Eukaryota</taxon>
        <taxon>Fungi</taxon>
        <taxon>Dikarya</taxon>
        <taxon>Basidiomycota</taxon>
        <taxon>Agaricomycotina</taxon>
        <taxon>Agaricomycetes</taxon>
        <taxon>Agaricomycetidae</taxon>
        <taxon>Agaricales</taxon>
        <taxon>Marasmiineae</taxon>
        <taxon>Marasmiaceae</taxon>
        <taxon>Moniliophthora</taxon>
    </lineage>
</organism>
<comment type="caution">
    <text evidence="1">The sequence shown here is derived from an EMBL/GenBank/DDBJ whole genome shotgun (WGS) entry which is preliminary data.</text>
</comment>
<dbReference type="Proteomes" id="UP000017559">
    <property type="component" value="Unassembled WGS sequence"/>
</dbReference>
<sequence>MSADDSTDKVHNGKNVSILLGFGRLDSGGSAEERVMIRYGNQQIRREYPSYADAAKAACSWVNGGKDKIDPSKLVLYKGKLGSGKGKIVGIGRMTEAKVVVPLVRLDVDDTNNAIHFNAVQFSDSSKLAAVLRPTIKMDQPARKELYADYLKGIGERSAQFLWDWWRTGIPPT</sequence>